<accession>A0A1M5X718</accession>
<dbReference type="EMBL" id="FQXG01000005">
    <property type="protein sequence ID" value="SHH95294.1"/>
    <property type="molecule type" value="Genomic_DNA"/>
</dbReference>
<dbReference type="STRING" id="299255.SAMN02745129_3264"/>
<proteinExistence type="predicted"/>
<organism evidence="1 2">
    <name type="scientific">Ferrimonas marina</name>
    <dbReference type="NCBI Taxonomy" id="299255"/>
    <lineage>
        <taxon>Bacteria</taxon>
        <taxon>Pseudomonadati</taxon>
        <taxon>Pseudomonadota</taxon>
        <taxon>Gammaproteobacteria</taxon>
        <taxon>Alteromonadales</taxon>
        <taxon>Ferrimonadaceae</taxon>
        <taxon>Ferrimonas</taxon>
    </lineage>
</organism>
<dbReference type="Proteomes" id="UP000184268">
    <property type="component" value="Unassembled WGS sequence"/>
</dbReference>
<dbReference type="RefSeq" id="WP_067660937.1">
    <property type="nucleotide sequence ID" value="NZ_FQXG01000005.1"/>
</dbReference>
<evidence type="ECO:0008006" key="3">
    <source>
        <dbReference type="Google" id="ProtNLM"/>
    </source>
</evidence>
<dbReference type="InterPro" id="IPR038444">
    <property type="entry name" value="DUF465_sf"/>
</dbReference>
<dbReference type="OrthoDB" id="1263265at2"/>
<sequence>MIVDDHSLISEFPKDKALIQDLNMRDDEFHVLYNQYHEIDREVHRIEEGLENTADDYLEGLKVKRLQLKDQLFQRIKSAGA</sequence>
<evidence type="ECO:0000313" key="2">
    <source>
        <dbReference type="Proteomes" id="UP000184268"/>
    </source>
</evidence>
<keyword evidence="2" id="KW-1185">Reference proteome</keyword>
<dbReference type="InterPro" id="IPR007420">
    <property type="entry name" value="DUF465"/>
</dbReference>
<reference evidence="1 2" key="1">
    <citation type="submission" date="2016-11" db="EMBL/GenBank/DDBJ databases">
        <authorList>
            <person name="Jaros S."/>
            <person name="Januszkiewicz K."/>
            <person name="Wedrychowicz H."/>
        </authorList>
    </citation>
    <scope>NUCLEOTIDE SEQUENCE [LARGE SCALE GENOMIC DNA]</scope>
    <source>
        <strain evidence="1 2">DSM 16917</strain>
    </source>
</reference>
<dbReference type="Pfam" id="PF04325">
    <property type="entry name" value="DUF465"/>
    <property type="match status" value="1"/>
</dbReference>
<gene>
    <name evidence="1" type="ORF">SAMN02745129_3264</name>
</gene>
<evidence type="ECO:0000313" key="1">
    <source>
        <dbReference type="EMBL" id="SHH95294.1"/>
    </source>
</evidence>
<dbReference type="Gene3D" id="6.10.280.50">
    <property type="match status" value="1"/>
</dbReference>
<protein>
    <recommendedName>
        <fullName evidence="3">GTP-binding protein</fullName>
    </recommendedName>
</protein>
<dbReference type="AlphaFoldDB" id="A0A1M5X718"/>
<name>A0A1M5X718_9GAMM</name>